<dbReference type="Gramene" id="TVT99136">
    <property type="protein sequence ID" value="TVT99136"/>
    <property type="gene ID" value="EJB05_55521"/>
</dbReference>
<dbReference type="EMBL" id="RWGY01000756">
    <property type="protein sequence ID" value="TVT99136.1"/>
    <property type="molecule type" value="Genomic_DNA"/>
</dbReference>
<reference evidence="1 2" key="1">
    <citation type="journal article" date="2019" name="Sci. Rep.">
        <title>A high-quality genome of Eragrostis curvula grass provides insights into Poaceae evolution and supports new strategies to enhance forage quality.</title>
        <authorList>
            <person name="Carballo J."/>
            <person name="Santos B.A.C.M."/>
            <person name="Zappacosta D."/>
            <person name="Garbus I."/>
            <person name="Selva J.P."/>
            <person name="Gallo C.A."/>
            <person name="Diaz A."/>
            <person name="Albertini E."/>
            <person name="Caccamo M."/>
            <person name="Echenique V."/>
        </authorList>
    </citation>
    <scope>NUCLEOTIDE SEQUENCE [LARGE SCALE GENOMIC DNA]</scope>
    <source>
        <strain evidence="2">cv. Victoria</strain>
        <tissue evidence="1">Leaf</tissue>
    </source>
</reference>
<dbReference type="Proteomes" id="UP000324897">
    <property type="component" value="Unassembled WGS sequence"/>
</dbReference>
<organism evidence="1 2">
    <name type="scientific">Eragrostis curvula</name>
    <name type="common">weeping love grass</name>
    <dbReference type="NCBI Taxonomy" id="38414"/>
    <lineage>
        <taxon>Eukaryota</taxon>
        <taxon>Viridiplantae</taxon>
        <taxon>Streptophyta</taxon>
        <taxon>Embryophyta</taxon>
        <taxon>Tracheophyta</taxon>
        <taxon>Spermatophyta</taxon>
        <taxon>Magnoliopsida</taxon>
        <taxon>Liliopsida</taxon>
        <taxon>Poales</taxon>
        <taxon>Poaceae</taxon>
        <taxon>PACMAD clade</taxon>
        <taxon>Chloridoideae</taxon>
        <taxon>Eragrostideae</taxon>
        <taxon>Eragrostidinae</taxon>
        <taxon>Eragrostis</taxon>
    </lineage>
</organism>
<keyword evidence="2" id="KW-1185">Reference proteome</keyword>
<accession>A0A5J9SJI6</accession>
<feature type="non-terminal residue" evidence="1">
    <location>
        <position position="1"/>
    </location>
</feature>
<evidence type="ECO:0000313" key="1">
    <source>
        <dbReference type="EMBL" id="TVT99136.1"/>
    </source>
</evidence>
<evidence type="ECO:0008006" key="3">
    <source>
        <dbReference type="Google" id="ProtNLM"/>
    </source>
</evidence>
<evidence type="ECO:0000313" key="2">
    <source>
        <dbReference type="Proteomes" id="UP000324897"/>
    </source>
</evidence>
<gene>
    <name evidence="1" type="ORF">EJB05_55521</name>
</gene>
<name>A0A5J9SJI6_9POAL</name>
<dbReference type="AlphaFoldDB" id="A0A5J9SJI6"/>
<sequence length="91" mass="9942">MAVVAHDDKGTFIGVSVIVMEGLSDPETAEEMVCQEGLALASDLAETLMVISLGRSLWHDKASSQRRSCMRRENLTVMLIEISRGGRCMSL</sequence>
<protein>
    <recommendedName>
        <fullName evidence="3">RNase H type-1 domain-containing protein</fullName>
    </recommendedName>
</protein>
<comment type="caution">
    <text evidence="1">The sequence shown here is derived from an EMBL/GenBank/DDBJ whole genome shotgun (WGS) entry which is preliminary data.</text>
</comment>
<proteinExistence type="predicted"/>